<dbReference type="InterPro" id="IPR036265">
    <property type="entry name" value="HIT-like_sf"/>
</dbReference>
<proteinExistence type="predicted"/>
<dbReference type="SUPFAM" id="SSF54197">
    <property type="entry name" value="HIT-like"/>
    <property type="match status" value="1"/>
</dbReference>
<reference evidence="1 2" key="1">
    <citation type="journal article" date="2019" name="Int. J. Syst. Evol. Microbiol.">
        <title>The Global Catalogue of Microorganisms (GCM) 10K type strain sequencing project: providing services to taxonomists for standard genome sequencing and annotation.</title>
        <authorList>
            <consortium name="The Broad Institute Genomics Platform"/>
            <consortium name="The Broad Institute Genome Sequencing Center for Infectious Disease"/>
            <person name="Wu L."/>
            <person name="Ma J."/>
        </authorList>
    </citation>
    <scope>NUCLEOTIDE SEQUENCE [LARGE SCALE GENOMIC DNA]</scope>
    <source>
        <strain evidence="1 2">PSR21</strain>
    </source>
</reference>
<dbReference type="RefSeq" id="WP_276303211.1">
    <property type="nucleotide sequence ID" value="NZ_CP119992.1"/>
</dbReference>
<evidence type="ECO:0000313" key="2">
    <source>
        <dbReference type="Proteomes" id="UP001596547"/>
    </source>
</evidence>
<evidence type="ECO:0008006" key="3">
    <source>
        <dbReference type="Google" id="ProtNLM"/>
    </source>
</evidence>
<gene>
    <name evidence="1" type="ORF">ACFQPE_12190</name>
</gene>
<name>A0ABD6ABD7_9EURY</name>
<sequence length="331" mass="36776">MPIEFVRDVQRASFYSPLEDFAPVEVEVEVREDPLTGRQARIVPDNFVHPEEFDIEEVVRDDENCFFCPGTVEEVTPKYPDWVGEERGTEGEATSFPNLSPYGAHSNVVALTEDHYRPIDGFTPEVFADGLRAALRYVTAVRDHEDAPYASVSMNFLRSAGSSIIHPHLQTLVDDRGTNVQRELREAERAYREEHGADYWADLADEERDGERFVAETGGVSWLAPFAPRNHRHLVGVAAGAEGVPAPESDLVADLASGLANVLSYYGDAGLNSFNFALFLADGVTPVLDIVARSVFDRYYWSDATFFTVLHDEGVVDVAPETYAAEARGHF</sequence>
<keyword evidence="2" id="KW-1185">Reference proteome</keyword>
<dbReference type="AlphaFoldDB" id="A0ABD6ABD7"/>
<accession>A0ABD6ABD7</accession>
<dbReference type="Proteomes" id="UP001596547">
    <property type="component" value="Unassembled WGS sequence"/>
</dbReference>
<protein>
    <recommendedName>
        <fullName evidence="3">Galactose-1-phosphate uridylyltransferase</fullName>
    </recommendedName>
</protein>
<evidence type="ECO:0000313" key="1">
    <source>
        <dbReference type="EMBL" id="MFC7317542.1"/>
    </source>
</evidence>
<dbReference type="GeneID" id="79315785"/>
<dbReference type="EMBL" id="JBHTBF010000002">
    <property type="protein sequence ID" value="MFC7317542.1"/>
    <property type="molecule type" value="Genomic_DNA"/>
</dbReference>
<dbReference type="Gene3D" id="3.30.428.10">
    <property type="entry name" value="HIT-like"/>
    <property type="match status" value="2"/>
</dbReference>
<comment type="caution">
    <text evidence="1">The sequence shown here is derived from an EMBL/GenBank/DDBJ whole genome shotgun (WGS) entry which is preliminary data.</text>
</comment>
<organism evidence="1 2">
    <name type="scientific">Halomarina halobia</name>
    <dbReference type="NCBI Taxonomy" id="3033386"/>
    <lineage>
        <taxon>Archaea</taxon>
        <taxon>Methanobacteriati</taxon>
        <taxon>Methanobacteriota</taxon>
        <taxon>Stenosarchaea group</taxon>
        <taxon>Halobacteria</taxon>
        <taxon>Halobacteriales</taxon>
        <taxon>Natronomonadaceae</taxon>
        <taxon>Halomarina</taxon>
    </lineage>
</organism>